<name>A0A0D2KPS6_HYPSF</name>
<accession>A0A0D2KPS6</accession>
<dbReference type="OMA" id="WREQLKS"/>
<gene>
    <name evidence="1" type="ORF">HYPSUDRAFT_288109</name>
</gene>
<organism evidence="1 2">
    <name type="scientific">Hypholoma sublateritium (strain FD-334 SS-4)</name>
    <dbReference type="NCBI Taxonomy" id="945553"/>
    <lineage>
        <taxon>Eukaryota</taxon>
        <taxon>Fungi</taxon>
        <taxon>Dikarya</taxon>
        <taxon>Basidiomycota</taxon>
        <taxon>Agaricomycotina</taxon>
        <taxon>Agaricomycetes</taxon>
        <taxon>Agaricomycetidae</taxon>
        <taxon>Agaricales</taxon>
        <taxon>Agaricineae</taxon>
        <taxon>Strophariaceae</taxon>
        <taxon>Hypholoma</taxon>
    </lineage>
</organism>
<dbReference type="InterPro" id="IPR027267">
    <property type="entry name" value="AH/BAR_dom_sf"/>
</dbReference>
<dbReference type="Proteomes" id="UP000054270">
    <property type="component" value="Unassembled WGS sequence"/>
</dbReference>
<proteinExistence type="predicted"/>
<evidence type="ECO:0000313" key="2">
    <source>
        <dbReference type="Proteomes" id="UP000054270"/>
    </source>
</evidence>
<evidence type="ECO:0008006" key="3">
    <source>
        <dbReference type="Google" id="ProtNLM"/>
    </source>
</evidence>
<protein>
    <recommendedName>
        <fullName evidence="3">DH domain-containing protein</fullName>
    </recommendedName>
</protein>
<dbReference type="EMBL" id="KN817618">
    <property type="protein sequence ID" value="KJA16627.1"/>
    <property type="molecule type" value="Genomic_DNA"/>
</dbReference>
<sequence length="118" mass="12864">MVHRSADSRLLANLLQQEKDYSKQLGQVIESSNASLASFAAYAAASAPPTSHVIMDVAGALAAADEALRRYARGVDEWREAMRVLKDAEEEVGNIIRDREILCAFFFSCRGGSNSISE</sequence>
<dbReference type="STRING" id="945553.A0A0D2KPS6"/>
<reference evidence="2" key="1">
    <citation type="submission" date="2014-04" db="EMBL/GenBank/DDBJ databases">
        <title>Evolutionary Origins and Diversification of the Mycorrhizal Mutualists.</title>
        <authorList>
            <consortium name="DOE Joint Genome Institute"/>
            <consortium name="Mycorrhizal Genomics Consortium"/>
            <person name="Kohler A."/>
            <person name="Kuo A."/>
            <person name="Nagy L.G."/>
            <person name="Floudas D."/>
            <person name="Copeland A."/>
            <person name="Barry K.W."/>
            <person name="Cichocki N."/>
            <person name="Veneault-Fourrey C."/>
            <person name="LaButti K."/>
            <person name="Lindquist E.A."/>
            <person name="Lipzen A."/>
            <person name="Lundell T."/>
            <person name="Morin E."/>
            <person name="Murat C."/>
            <person name="Riley R."/>
            <person name="Ohm R."/>
            <person name="Sun H."/>
            <person name="Tunlid A."/>
            <person name="Henrissat B."/>
            <person name="Grigoriev I.V."/>
            <person name="Hibbett D.S."/>
            <person name="Martin F."/>
        </authorList>
    </citation>
    <scope>NUCLEOTIDE SEQUENCE [LARGE SCALE GENOMIC DNA]</scope>
    <source>
        <strain evidence="2">FD-334 SS-4</strain>
    </source>
</reference>
<dbReference type="AlphaFoldDB" id="A0A0D2KPS6"/>
<keyword evidence="2" id="KW-1185">Reference proteome</keyword>
<dbReference type="OrthoDB" id="3358861at2759"/>
<dbReference type="Gene3D" id="1.20.1270.60">
    <property type="entry name" value="Arfaptin homology (AH) domain/BAR domain"/>
    <property type="match status" value="1"/>
</dbReference>
<evidence type="ECO:0000313" key="1">
    <source>
        <dbReference type="EMBL" id="KJA16627.1"/>
    </source>
</evidence>